<keyword evidence="3" id="KW-1185">Reference proteome</keyword>
<dbReference type="InterPro" id="IPR010321">
    <property type="entry name" value="DUF922"/>
</dbReference>
<evidence type="ECO:0008006" key="4">
    <source>
        <dbReference type="Google" id="ProtNLM"/>
    </source>
</evidence>
<reference evidence="2 3" key="1">
    <citation type="submission" date="2016-10" db="EMBL/GenBank/DDBJ databases">
        <authorList>
            <person name="Varghese N."/>
            <person name="Submissions S."/>
        </authorList>
    </citation>
    <scope>NUCLEOTIDE SEQUENCE [LARGE SCALE GENOMIC DNA]</scope>
    <source>
        <strain evidence="2 3">Mar_2010_102</strain>
    </source>
</reference>
<proteinExistence type="predicted"/>
<sequence length="181" mass="21810">MKRLFHLIFFLFTVSGLFAQEAETKIRWAEDRLLSWEDFQAKPDTTNSYSANTNSGISYGWNYSTATGEPILDHEVFTNFYPERSWVRDIENEEYLLAHEQLHFDISELHARKLRKALEEYEIGRSIRQDLKRLYNRIEAERVSMQNRFDKETSHSEIKEAEMRWRKFIQQELKKLEKYSS</sequence>
<protein>
    <recommendedName>
        <fullName evidence="4">DUF922 domain-containing protein</fullName>
    </recommendedName>
</protein>
<keyword evidence="1" id="KW-0732">Signal</keyword>
<accession>A0A1H1Q6Z4</accession>
<name>A0A1H1Q6Z4_9FLAO</name>
<evidence type="ECO:0000313" key="2">
    <source>
        <dbReference type="EMBL" id="SDS19037.1"/>
    </source>
</evidence>
<dbReference type="Pfam" id="PF06037">
    <property type="entry name" value="DUF922"/>
    <property type="match status" value="1"/>
</dbReference>
<feature type="signal peptide" evidence="1">
    <location>
        <begin position="1"/>
        <end position="19"/>
    </location>
</feature>
<gene>
    <name evidence="2" type="ORF">SAMN04488552_2396</name>
</gene>
<dbReference type="AlphaFoldDB" id="A0A1H1Q6Z4"/>
<dbReference type="Proteomes" id="UP000198858">
    <property type="component" value="Chromosome I"/>
</dbReference>
<organism evidence="2 3">
    <name type="scientific">Christiangramia echinicola</name>
    <dbReference type="NCBI Taxonomy" id="279359"/>
    <lineage>
        <taxon>Bacteria</taxon>
        <taxon>Pseudomonadati</taxon>
        <taxon>Bacteroidota</taxon>
        <taxon>Flavobacteriia</taxon>
        <taxon>Flavobacteriales</taxon>
        <taxon>Flavobacteriaceae</taxon>
        <taxon>Christiangramia</taxon>
    </lineage>
</organism>
<dbReference type="RefSeq" id="WP_089662865.1">
    <property type="nucleotide sequence ID" value="NZ_LT629745.1"/>
</dbReference>
<dbReference type="EMBL" id="LT629745">
    <property type="protein sequence ID" value="SDS19037.1"/>
    <property type="molecule type" value="Genomic_DNA"/>
</dbReference>
<evidence type="ECO:0000256" key="1">
    <source>
        <dbReference type="SAM" id="SignalP"/>
    </source>
</evidence>
<dbReference type="STRING" id="1250231.SAMN04488552_2396"/>
<evidence type="ECO:0000313" key="3">
    <source>
        <dbReference type="Proteomes" id="UP000198858"/>
    </source>
</evidence>
<feature type="chain" id="PRO_5009257332" description="DUF922 domain-containing protein" evidence="1">
    <location>
        <begin position="20"/>
        <end position="181"/>
    </location>
</feature>